<dbReference type="InterPro" id="IPR027417">
    <property type="entry name" value="P-loop_NTPase"/>
</dbReference>
<feature type="compositionally biased region" description="Basic and acidic residues" evidence="9">
    <location>
        <begin position="999"/>
        <end position="1015"/>
    </location>
</feature>
<comment type="caution">
    <text evidence="11">The sequence shown here is derived from an EMBL/GenBank/DDBJ whole genome shotgun (WGS) entry which is preliminary data.</text>
</comment>
<dbReference type="PRINTS" id="PR00380">
    <property type="entry name" value="KINESINHEAVY"/>
</dbReference>
<sequence length="1547" mass="167618">MGTLYECLREARLEQFYPAFRANGITRSEALINLGMPEFYALGITANEDKRRLMELVNIIKEVHSSGFSASPTPQRRCVGQRQTQNNTSSSDISSHAEENSSDGARGLPHSRGRTRPSGRPLGRQYEGASATDPRLDGARESEARDRAPNFSAASYLDMLQFMSDSSGSDDVGPDNSDEETAHPVAQSAHRNVTASNAVRTSVSRGLGTERVKSKGYNYGVHKVNAPAKTKSSRSSAHRSARDDKIKVCVRKRPLTRREHRAKDEDIVAVESTTTLIVNEPKLAVDLKAYTLQHEFIFDEVFHESCSNEDVYTRAARPLISCIFNGGTATCFAYGQTGAGKTYTMLGDEEIPGLYLLAGRDIFSIINSGQYGRGLHVWISFFEIYCGQLFDLLNRRNRLHAREDGSRQVCIAGLTETEATDVQSLVQTLQYGNSVRSKGATGVNPDSSRSHAILQLDIRNNEDIKVGKISFIDLAGSERASDVTDTDKQTRIEGAEINQSLLALKECIRAIDQDSRHTPFRQSKLTHILKDSFVGNSRTCMIANISPTQTACENTLNTLRYADRVKELKRDSMRSSTVGQAMNLLMNIPPTAPSIFHPSNILSTSTPMRPQPQARRERPSTAASNNDVTLDLSDTPIRGHNMPRRPAVRESSRTHPLERPGDAVSPPLRQPGASTRSSALAASAASQGSVAPPPDASPSESDHTDTDSCNVTHPTYKVGAELAERKNAVAGSMDTEFDFPTSDFNNPEEFNDLNHPQPQNNRPETGNAQCSSEPGPVAASGAETAVPLRATPPDFRRPVLKPVVYRSTDVGSDGAMAADSHRIQPSSEISSTPSQQLRDHERAPILKELFSSDESLNDEDLLADGPPNERPKSTNNLAAPPSVQIFSSSAQHSARTNLTSKRLMMPQPAVSTDLTKFTQRPSLRPPDHDLAKDIPSTGSAKHPYPSSPESRATDTAAYAESSGQKRSAPSRVRDRSPSTKAKSPAMKSPTRSETILPPEAEHTSEINTSPEDRRGSRPHQARQSPSSLEHTPHPPPSPPPGRHPSPPAAEKSRPTATSEIADSATVVKYSSDDASTRTRKYSDVTEHKTHHQRAASSPTGEKSDDSTESIRASLSDQGQGGYRRHRETDRSSMRKERSDPMLALNLQRKKQTLPDAQSISKMLTRSNTPKSGLVHRETIGGSWKVIHDQLPSPKSGTEQTHPAPDPTAVDLAGKCTASGGSQSEPSSLAHDLCGPASGGYPQVPDNIPSHSSDHQEHHLSDESSGHGQVRSTARVRSNRTRRSPSERAQSPQSQYAGSESNSNTPTGKPDGSQLIQLSKPHQFPIQVPVSVSQAEHEPSSGVRQRGGQQAGENVTNASYFRGASSAVSDPSNRNPALVTEKLAPGAMFSPIHPYPVTVAGTRLVAEPATSSSVLLQPTPVPVSSTSSFASGHSGQEEYSEALQRARSELISAHEDQLANITSLCKHEMRLLLNAKKAPGKRGFDDYLRRVNDILQQKMIAIASLQSQIGFYRSNYPASSTSRSVTSSVSSSVADGGSAVGASTNRLQ</sequence>
<dbReference type="PANTHER" id="PTHR47971:SF20">
    <property type="entry name" value="KINESIN-LIKE PROTEIN KIF24"/>
    <property type="match status" value="1"/>
</dbReference>
<evidence type="ECO:0000256" key="6">
    <source>
        <dbReference type="ARBA" id="ARBA00023212"/>
    </source>
</evidence>
<proteinExistence type="inferred from homology"/>
<accession>A0AAV4CK77</accession>
<feature type="binding site" evidence="8">
    <location>
        <begin position="335"/>
        <end position="342"/>
    </location>
    <ligand>
        <name>ATP</name>
        <dbReference type="ChEBI" id="CHEBI:30616"/>
    </ligand>
</feature>
<feature type="region of interest" description="Disordered" evidence="9">
    <location>
        <begin position="810"/>
        <end position="1351"/>
    </location>
</feature>
<keyword evidence="2" id="KW-0493">Microtubule</keyword>
<feature type="compositionally biased region" description="Polar residues" evidence="9">
    <location>
        <begin position="1286"/>
        <end position="1306"/>
    </location>
</feature>
<dbReference type="PROSITE" id="PS50067">
    <property type="entry name" value="KINESIN_MOTOR_2"/>
    <property type="match status" value="1"/>
</dbReference>
<evidence type="ECO:0000313" key="11">
    <source>
        <dbReference type="EMBL" id="GFO33259.1"/>
    </source>
</evidence>
<feature type="compositionally biased region" description="Basic and acidic residues" evidence="9">
    <location>
        <begin position="1126"/>
        <end position="1139"/>
    </location>
</feature>
<dbReference type="GO" id="GO:0005524">
    <property type="term" value="F:ATP binding"/>
    <property type="evidence" value="ECO:0007669"/>
    <property type="project" value="UniProtKB-UniRule"/>
</dbReference>
<dbReference type="SMART" id="SM00129">
    <property type="entry name" value="KISc"/>
    <property type="match status" value="1"/>
</dbReference>
<dbReference type="GO" id="GO:0008017">
    <property type="term" value="F:microtubule binding"/>
    <property type="evidence" value="ECO:0007669"/>
    <property type="project" value="InterPro"/>
</dbReference>
<dbReference type="EMBL" id="BLXT01006766">
    <property type="protein sequence ID" value="GFO33259.1"/>
    <property type="molecule type" value="Genomic_DNA"/>
</dbReference>
<feature type="region of interest" description="Disordered" evidence="9">
    <location>
        <begin position="163"/>
        <end position="243"/>
    </location>
</feature>
<comment type="similarity">
    <text evidence="7">Belongs to the TRAFAC class myosin-kinesin ATPase superfamily. Kinesin family. KIN-13 subfamily.</text>
</comment>
<keyword evidence="4 8" id="KW-0067">ATP-binding</keyword>
<keyword evidence="6" id="KW-0206">Cytoskeleton</keyword>
<dbReference type="PANTHER" id="PTHR47971">
    <property type="entry name" value="KINESIN-RELATED PROTEIN 6"/>
    <property type="match status" value="1"/>
</dbReference>
<organism evidence="11 12">
    <name type="scientific">Plakobranchus ocellatus</name>
    <dbReference type="NCBI Taxonomy" id="259542"/>
    <lineage>
        <taxon>Eukaryota</taxon>
        <taxon>Metazoa</taxon>
        <taxon>Spiralia</taxon>
        <taxon>Lophotrochozoa</taxon>
        <taxon>Mollusca</taxon>
        <taxon>Gastropoda</taxon>
        <taxon>Heterobranchia</taxon>
        <taxon>Euthyneura</taxon>
        <taxon>Panpulmonata</taxon>
        <taxon>Sacoglossa</taxon>
        <taxon>Placobranchoidea</taxon>
        <taxon>Plakobranchidae</taxon>
        <taxon>Plakobranchus</taxon>
    </lineage>
</organism>
<dbReference type="PROSITE" id="PS00411">
    <property type="entry name" value="KINESIN_MOTOR_1"/>
    <property type="match status" value="1"/>
</dbReference>
<dbReference type="SUPFAM" id="SSF47769">
    <property type="entry name" value="SAM/Pointed domain"/>
    <property type="match status" value="1"/>
</dbReference>
<evidence type="ECO:0000259" key="10">
    <source>
        <dbReference type="PROSITE" id="PS50067"/>
    </source>
</evidence>
<evidence type="ECO:0000256" key="8">
    <source>
        <dbReference type="PROSITE-ProRule" id="PRU00283"/>
    </source>
</evidence>
<comment type="subcellular location">
    <subcellularLocation>
        <location evidence="1">Cytoplasm</location>
        <location evidence="1">Cytoskeleton</location>
    </subcellularLocation>
</comment>
<evidence type="ECO:0000256" key="9">
    <source>
        <dbReference type="SAM" id="MobiDB-lite"/>
    </source>
</evidence>
<evidence type="ECO:0000256" key="5">
    <source>
        <dbReference type="ARBA" id="ARBA00023175"/>
    </source>
</evidence>
<feature type="compositionally biased region" description="Basic and acidic residues" evidence="9">
    <location>
        <begin position="1251"/>
        <end position="1264"/>
    </location>
</feature>
<keyword evidence="5 8" id="KW-0505">Motor protein</keyword>
<keyword evidence="6" id="KW-0963">Cytoplasm</keyword>
<dbReference type="SUPFAM" id="SSF52540">
    <property type="entry name" value="P-loop containing nucleoside triphosphate hydrolases"/>
    <property type="match status" value="1"/>
</dbReference>
<dbReference type="GO" id="GO:0007019">
    <property type="term" value="P:microtubule depolymerization"/>
    <property type="evidence" value="ECO:0007669"/>
    <property type="project" value="TreeGrafter"/>
</dbReference>
<keyword evidence="12" id="KW-1185">Reference proteome</keyword>
<dbReference type="FunFam" id="3.40.850.10:FF:000012">
    <property type="entry name" value="Kinesin-like protein"/>
    <property type="match status" value="1"/>
</dbReference>
<evidence type="ECO:0000256" key="3">
    <source>
        <dbReference type="ARBA" id="ARBA00022741"/>
    </source>
</evidence>
<feature type="region of interest" description="Disordered" evidence="9">
    <location>
        <begin position="66"/>
        <end position="150"/>
    </location>
</feature>
<reference evidence="11 12" key="1">
    <citation type="journal article" date="2021" name="Elife">
        <title>Chloroplast acquisition without the gene transfer in kleptoplastic sea slugs, Plakobranchus ocellatus.</title>
        <authorList>
            <person name="Maeda T."/>
            <person name="Takahashi S."/>
            <person name="Yoshida T."/>
            <person name="Shimamura S."/>
            <person name="Takaki Y."/>
            <person name="Nagai Y."/>
            <person name="Toyoda A."/>
            <person name="Suzuki Y."/>
            <person name="Arimoto A."/>
            <person name="Ishii H."/>
            <person name="Satoh N."/>
            <person name="Nishiyama T."/>
            <person name="Hasebe M."/>
            <person name="Maruyama T."/>
            <person name="Minagawa J."/>
            <person name="Obokata J."/>
            <person name="Shigenobu S."/>
        </authorList>
    </citation>
    <scope>NUCLEOTIDE SEQUENCE [LARGE SCALE GENOMIC DNA]</scope>
</reference>
<feature type="compositionally biased region" description="Polar residues" evidence="9">
    <location>
        <begin position="884"/>
        <end position="900"/>
    </location>
</feature>
<feature type="domain" description="Kinesin motor" evidence="10">
    <location>
        <begin position="245"/>
        <end position="568"/>
    </location>
</feature>
<dbReference type="Pfam" id="PF00225">
    <property type="entry name" value="Kinesin"/>
    <property type="match status" value="1"/>
</dbReference>
<feature type="compositionally biased region" description="Polar residues" evidence="9">
    <location>
        <begin position="909"/>
        <end position="921"/>
    </location>
</feature>
<dbReference type="InterPro" id="IPR036961">
    <property type="entry name" value="Kinesin_motor_dom_sf"/>
</dbReference>
<dbReference type="GO" id="GO:0007018">
    <property type="term" value="P:microtubule-based movement"/>
    <property type="evidence" value="ECO:0007669"/>
    <property type="project" value="InterPro"/>
</dbReference>
<feature type="region of interest" description="Disordered" evidence="9">
    <location>
        <begin position="734"/>
        <end position="795"/>
    </location>
</feature>
<gene>
    <name evidence="11" type="ORF">PoB_005976400</name>
</gene>
<feature type="compositionally biased region" description="Low complexity" evidence="9">
    <location>
        <begin position="673"/>
        <end position="690"/>
    </location>
</feature>
<feature type="compositionally biased region" description="Polar residues" evidence="9">
    <location>
        <begin position="823"/>
        <end position="836"/>
    </location>
</feature>
<evidence type="ECO:0000256" key="4">
    <source>
        <dbReference type="ARBA" id="ARBA00022840"/>
    </source>
</evidence>
<dbReference type="InterPro" id="IPR027640">
    <property type="entry name" value="Kinesin-like_fam"/>
</dbReference>
<feature type="compositionally biased region" description="Polar residues" evidence="9">
    <location>
        <begin position="81"/>
        <end position="94"/>
    </location>
</feature>
<name>A0AAV4CK77_9GAST</name>
<evidence type="ECO:0000256" key="2">
    <source>
        <dbReference type="ARBA" id="ARBA00022701"/>
    </source>
</evidence>
<dbReference type="Proteomes" id="UP000735302">
    <property type="component" value="Unassembled WGS sequence"/>
</dbReference>
<evidence type="ECO:0000256" key="7">
    <source>
        <dbReference type="ARBA" id="ARBA00061030"/>
    </source>
</evidence>
<dbReference type="Gene3D" id="1.10.150.50">
    <property type="entry name" value="Transcription Factor, Ets-1"/>
    <property type="match status" value="1"/>
</dbReference>
<dbReference type="GO" id="GO:0003777">
    <property type="term" value="F:microtubule motor activity"/>
    <property type="evidence" value="ECO:0007669"/>
    <property type="project" value="InterPro"/>
</dbReference>
<dbReference type="InterPro" id="IPR013761">
    <property type="entry name" value="SAM/pointed_sf"/>
</dbReference>
<dbReference type="Gene3D" id="3.40.850.10">
    <property type="entry name" value="Kinesin motor domain"/>
    <property type="match status" value="1"/>
</dbReference>
<dbReference type="CDD" id="cd01367">
    <property type="entry name" value="KISc_KIF2_like"/>
    <property type="match status" value="1"/>
</dbReference>
<feature type="compositionally biased region" description="Basic and acidic residues" evidence="9">
    <location>
        <begin position="1070"/>
        <end position="1087"/>
    </location>
</feature>
<feature type="compositionally biased region" description="Basic and acidic residues" evidence="9">
    <location>
        <begin position="134"/>
        <end position="148"/>
    </location>
</feature>
<feature type="compositionally biased region" description="Polar residues" evidence="9">
    <location>
        <begin position="1154"/>
        <end position="1170"/>
    </location>
</feature>
<feature type="region of interest" description="Disordered" evidence="9">
    <location>
        <begin position="596"/>
        <end position="713"/>
    </location>
</feature>
<feature type="compositionally biased region" description="Polar residues" evidence="9">
    <location>
        <begin position="189"/>
        <end position="204"/>
    </location>
</feature>
<evidence type="ECO:0000313" key="12">
    <source>
        <dbReference type="Proteomes" id="UP000735302"/>
    </source>
</evidence>
<dbReference type="InterPro" id="IPR019821">
    <property type="entry name" value="Kinesin_motor_CS"/>
</dbReference>
<feature type="compositionally biased region" description="Polar residues" evidence="9">
    <location>
        <begin position="754"/>
        <end position="772"/>
    </location>
</feature>
<dbReference type="GO" id="GO:0005874">
    <property type="term" value="C:microtubule"/>
    <property type="evidence" value="ECO:0007669"/>
    <property type="project" value="UniProtKB-KW"/>
</dbReference>
<keyword evidence="3 8" id="KW-0547">Nucleotide-binding</keyword>
<feature type="compositionally biased region" description="Basic and acidic residues" evidence="9">
    <location>
        <begin position="647"/>
        <end position="661"/>
    </location>
</feature>
<feature type="region of interest" description="Disordered" evidence="9">
    <location>
        <begin position="1522"/>
        <end position="1547"/>
    </location>
</feature>
<evidence type="ECO:0000256" key="1">
    <source>
        <dbReference type="ARBA" id="ARBA00004245"/>
    </source>
</evidence>
<feature type="compositionally biased region" description="Pro residues" evidence="9">
    <location>
        <begin position="1033"/>
        <end position="1047"/>
    </location>
</feature>
<dbReference type="InterPro" id="IPR001752">
    <property type="entry name" value="Kinesin_motor_dom"/>
</dbReference>
<protein>
    <submittedName>
        <fullName evidence="11">Kinesin-like protein</fullName>
    </submittedName>
</protein>
<feature type="compositionally biased region" description="Polar residues" evidence="9">
    <location>
        <begin position="1265"/>
        <end position="1275"/>
    </location>
</feature>